<geneLocation type="plasmid" evidence="2 3">
    <name>megaplasmid</name>
</geneLocation>
<reference evidence="2 3" key="1">
    <citation type="journal article" date="2013" name="J. Bacteriol.">
        <title>Large linear plasmids of Borrelia species that cause relapsing fever.</title>
        <authorList>
            <person name="Miller S.C."/>
            <person name="Porcella S.F."/>
            <person name="Raffel S.J."/>
            <person name="Schwan T.G."/>
            <person name="Barbour A.G."/>
        </authorList>
    </citation>
    <scope>NUCLEOTIDE SEQUENCE [LARGE SCALE GENOMIC DNA]</scope>
    <source>
        <strain evidence="2 3">HS1</strain>
    </source>
</reference>
<keyword evidence="3" id="KW-1185">Reference proteome</keyword>
<dbReference type="InterPro" id="IPR056668">
    <property type="entry name" value="BB0158-like"/>
</dbReference>
<protein>
    <submittedName>
        <fullName evidence="2">Lipoprotein</fullName>
    </submittedName>
</protein>
<dbReference type="Proteomes" id="UP000078430">
    <property type="component" value="Plasmid megaplasmid"/>
</dbReference>
<dbReference type="EMBL" id="CP014350">
    <property type="protein sequence ID" value="ANA43721.1"/>
    <property type="molecule type" value="Genomic_DNA"/>
</dbReference>
<feature type="domain" description="Outer surface lipoprotein BB0158" evidence="1">
    <location>
        <begin position="64"/>
        <end position="257"/>
    </location>
</feature>
<evidence type="ECO:0000313" key="2">
    <source>
        <dbReference type="EMBL" id="ANA43721.1"/>
    </source>
</evidence>
<proteinExistence type="predicted"/>
<dbReference type="RefSeq" id="WP_020732415.1">
    <property type="nucleotide sequence ID" value="NZ_CP014350.1"/>
</dbReference>
<evidence type="ECO:0000259" key="1">
    <source>
        <dbReference type="Pfam" id="PF24960"/>
    </source>
</evidence>
<keyword evidence="2" id="KW-0614">Plasmid</keyword>
<organism evidence="2 3">
    <name type="scientific">Borrelia hermsii HS1</name>
    <dbReference type="NCBI Taxonomy" id="1867252"/>
    <lineage>
        <taxon>Bacteria</taxon>
        <taxon>Pseudomonadati</taxon>
        <taxon>Spirochaetota</taxon>
        <taxon>Spirochaetia</taxon>
        <taxon>Spirochaetales</taxon>
        <taxon>Borreliaceae</taxon>
        <taxon>Borrelia</taxon>
    </lineage>
</organism>
<keyword evidence="2" id="KW-0449">Lipoprotein</keyword>
<dbReference type="Pfam" id="PF24960">
    <property type="entry name" value="BB0158"/>
    <property type="match status" value="1"/>
</dbReference>
<name>A0ABM6AR00_BORHE</name>
<sequence length="271" mass="30939">MRNIIILLPIFITCHIQHDDNLRLQSQGKSPRHTYRLINKPKFNANGITKEYQYQPAPMSISEGILDVCLSVIHWYWDKSICQITWAKTNPQNIIGPDTRPSSRLQGKLKYSYAVAPIQSHQEYTKYVMPLILFESVVSNIKVLSFKLTDYKNLNLDFREGSMQSIRNNVANQLEKSIKALGYHSVFICGQLVASAPNGGKDLINAFANLYKDGQWSFMEGEITIHDDRINQTNTYTILLDSELFNTFLKSIIARHPGTLTANDQFRAPVN</sequence>
<evidence type="ECO:0000313" key="3">
    <source>
        <dbReference type="Proteomes" id="UP000078430"/>
    </source>
</evidence>
<reference evidence="2 3" key="2">
    <citation type="journal article" date="2016" name="Genome Announc.">
        <title>Chromosome and Plasmids of the Tick-Borne Relapsing Fever Agent Borrelia hermsii.</title>
        <authorList>
            <person name="Barbour A.G."/>
        </authorList>
    </citation>
    <scope>NUCLEOTIDE SEQUENCE [LARGE SCALE GENOMIC DNA]</scope>
    <source>
        <strain evidence="2 3">HS1</strain>
    </source>
</reference>
<gene>
    <name evidence="2" type="ORF">AXX13_A0385</name>
</gene>
<accession>A0ABM6AR00</accession>